<evidence type="ECO:0000259" key="11">
    <source>
        <dbReference type="Pfam" id="PF00593"/>
    </source>
</evidence>
<keyword evidence="7 8" id="KW-0998">Cell outer membrane</keyword>
<evidence type="ECO:0000256" key="3">
    <source>
        <dbReference type="ARBA" id="ARBA00022452"/>
    </source>
</evidence>
<dbReference type="AlphaFoldDB" id="A0A0R2SED4"/>
<feature type="signal peptide" evidence="10">
    <location>
        <begin position="1"/>
        <end position="29"/>
    </location>
</feature>
<organism evidence="13 14">
    <name type="scientific">OM182 bacterium BACL3 MAG-120507-bin80</name>
    <dbReference type="NCBI Taxonomy" id="1655577"/>
    <lineage>
        <taxon>Bacteria</taxon>
        <taxon>Pseudomonadati</taxon>
        <taxon>Pseudomonadota</taxon>
        <taxon>Gammaproteobacteria</taxon>
        <taxon>OMG group</taxon>
        <taxon>OM182 clade</taxon>
    </lineage>
</organism>
<evidence type="ECO:0000256" key="1">
    <source>
        <dbReference type="ARBA" id="ARBA00004571"/>
    </source>
</evidence>
<gene>
    <name evidence="13" type="ORF">ABR69_12485</name>
</gene>
<evidence type="ECO:0000256" key="6">
    <source>
        <dbReference type="ARBA" id="ARBA00023136"/>
    </source>
</evidence>
<evidence type="ECO:0000313" key="14">
    <source>
        <dbReference type="Proteomes" id="UP000051934"/>
    </source>
</evidence>
<evidence type="ECO:0008006" key="15">
    <source>
        <dbReference type="Google" id="ProtNLM"/>
    </source>
</evidence>
<dbReference type="Gene3D" id="2.170.130.10">
    <property type="entry name" value="TonB-dependent receptor, plug domain"/>
    <property type="match status" value="1"/>
</dbReference>
<feature type="domain" description="TonB-dependent receptor-like beta-barrel" evidence="11">
    <location>
        <begin position="362"/>
        <end position="815"/>
    </location>
</feature>
<protein>
    <recommendedName>
        <fullName evidence="15">TonB-dependent receptor</fullName>
    </recommendedName>
</protein>
<dbReference type="InterPro" id="IPR037066">
    <property type="entry name" value="Plug_dom_sf"/>
</dbReference>
<evidence type="ECO:0000259" key="12">
    <source>
        <dbReference type="Pfam" id="PF07715"/>
    </source>
</evidence>
<dbReference type="Pfam" id="PF00593">
    <property type="entry name" value="TonB_dep_Rec_b-barrel"/>
    <property type="match status" value="1"/>
</dbReference>
<evidence type="ECO:0000313" key="13">
    <source>
        <dbReference type="EMBL" id="KRO73124.1"/>
    </source>
</evidence>
<proteinExistence type="inferred from homology"/>
<dbReference type="NCBIfam" id="TIGR01782">
    <property type="entry name" value="TonB-Xanth-Caul"/>
    <property type="match status" value="1"/>
</dbReference>
<keyword evidence="6 8" id="KW-0472">Membrane</keyword>
<dbReference type="InterPro" id="IPR010104">
    <property type="entry name" value="TonB_rcpt_bac"/>
</dbReference>
<comment type="subcellular location">
    <subcellularLocation>
        <location evidence="1 8">Cell outer membrane</location>
        <topology evidence="1 8">Multi-pass membrane protein</topology>
    </subcellularLocation>
</comment>
<reference evidence="13 14" key="1">
    <citation type="submission" date="2015-10" db="EMBL/GenBank/DDBJ databases">
        <title>Metagenome-Assembled Genomes uncover a global brackish microbiome.</title>
        <authorList>
            <person name="Hugerth L.W."/>
            <person name="Larsson J."/>
            <person name="Alneberg J."/>
            <person name="Lindh M.V."/>
            <person name="Legrand C."/>
            <person name="Pinhassi J."/>
            <person name="Andersson A.F."/>
        </authorList>
    </citation>
    <scope>NUCLEOTIDE SEQUENCE [LARGE SCALE GENOMIC DNA]</scope>
    <source>
        <strain evidence="13">BACL4 MAG-120507-bin80</strain>
    </source>
</reference>
<dbReference type="InterPro" id="IPR039426">
    <property type="entry name" value="TonB-dep_rcpt-like"/>
</dbReference>
<dbReference type="PANTHER" id="PTHR40980:SF4">
    <property type="entry name" value="TONB-DEPENDENT RECEPTOR-LIKE BETA-BARREL DOMAIN-CONTAINING PROTEIN"/>
    <property type="match status" value="1"/>
</dbReference>
<comment type="caution">
    <text evidence="13">The sequence shown here is derived from an EMBL/GenBank/DDBJ whole genome shotgun (WGS) entry which is preliminary data.</text>
</comment>
<keyword evidence="10" id="KW-0732">Signal</keyword>
<evidence type="ECO:0000256" key="8">
    <source>
        <dbReference type="PROSITE-ProRule" id="PRU01360"/>
    </source>
</evidence>
<evidence type="ECO:0000256" key="2">
    <source>
        <dbReference type="ARBA" id="ARBA00022448"/>
    </source>
</evidence>
<evidence type="ECO:0000256" key="10">
    <source>
        <dbReference type="SAM" id="SignalP"/>
    </source>
</evidence>
<keyword evidence="2 8" id="KW-0813">Transport</keyword>
<keyword evidence="4 8" id="KW-0812">Transmembrane</keyword>
<dbReference type="PANTHER" id="PTHR40980">
    <property type="entry name" value="PLUG DOMAIN-CONTAINING PROTEIN"/>
    <property type="match status" value="1"/>
</dbReference>
<keyword evidence="3 8" id="KW-1134">Transmembrane beta strand</keyword>
<evidence type="ECO:0000256" key="5">
    <source>
        <dbReference type="ARBA" id="ARBA00023077"/>
    </source>
</evidence>
<dbReference type="SUPFAM" id="SSF56935">
    <property type="entry name" value="Porins"/>
    <property type="match status" value="1"/>
</dbReference>
<dbReference type="EMBL" id="LIBB01000027">
    <property type="protein sequence ID" value="KRO73124.1"/>
    <property type="molecule type" value="Genomic_DNA"/>
</dbReference>
<dbReference type="Pfam" id="PF07715">
    <property type="entry name" value="Plug"/>
    <property type="match status" value="1"/>
</dbReference>
<dbReference type="InterPro" id="IPR036942">
    <property type="entry name" value="Beta-barrel_TonB_sf"/>
</dbReference>
<comment type="similarity">
    <text evidence="8 9">Belongs to the TonB-dependent receptor family.</text>
</comment>
<name>A0A0R2SED4_9GAMM</name>
<dbReference type="PROSITE" id="PS52016">
    <property type="entry name" value="TONB_DEPENDENT_REC_3"/>
    <property type="match status" value="1"/>
</dbReference>
<evidence type="ECO:0000256" key="9">
    <source>
        <dbReference type="RuleBase" id="RU003357"/>
    </source>
</evidence>
<sequence>MKNHHGVKSRLSIAIASALSSTFFISASATYAQSESLDEILVVGSRASLSSAIQKQRDSNKVSGVVDSDAIGNFADINVAESLRRISGIMVENDQGEGRYVSVRGMNTDLNSMTINGVSTASPEDRRGVILDGVPSDLLQTMTVYKTLTPDLDADTIGGAIDLETITAFSYDDRFVRLKAETSYNQLTEDSSNPKLAATFADRWDISGGELGVALVLSDQTRRIVAENNETGGWGEEAPNNDYEMRFYDLERERSGIVLNLDFVSDAGNTYYAHLFHNEYTDTEWRAKWETRDGLEDNDPVINGSVFSYANSRVDTEGKNRTEIRQIDSAQIGAKFEINERSGLEIEFFTSRAEQDDTQSYNAIFRSGKVNQPITYDATDSRKPTVTFPAAFYNAQSFNLKAWESDYSLNTDENTGATLDYRYAYSNNTEFQTGVKFSAREKINNFNFCAYEPINDVNLAEVKNLSLSPFLSTKAGPTPTFDQVKAFRDNLGAGSYALSDGTTCRNPGVFFEMSGDEEEESIPADWSTEEDVTSVYAMATSQFGDATWIYGIRYEDTKTTYRGKNYDGDGFAGNVSYNNDYSFLAPSLNLKYSLADDQLLRIGLFRSLVRPGFSASRAGAFVNTEDNEIAGGNPNLDPTTAWNFDVSFEYYLSEESFFGAGIFYKRIDDSIVEVVANDSLFRGNIYTIAETFANTDASTIKGFEASYQTAFDNGFLFVLNYTYTDGETDLPQNAANGARTIPFFKQAKNSANLSVGYDRGPWDIRLATNFRSNYLDAVGGAALDDRYTDNHMQIDITARYEWSENVMISAEAINLNDRPEYYYFGNRTRLSQYDEYGTTFGAGLRINF</sequence>
<dbReference type="Proteomes" id="UP000051934">
    <property type="component" value="Unassembled WGS sequence"/>
</dbReference>
<dbReference type="InterPro" id="IPR000531">
    <property type="entry name" value="Beta-barrel_TonB"/>
</dbReference>
<evidence type="ECO:0000256" key="4">
    <source>
        <dbReference type="ARBA" id="ARBA00022692"/>
    </source>
</evidence>
<dbReference type="InterPro" id="IPR012910">
    <property type="entry name" value="Plug_dom"/>
</dbReference>
<accession>A0A0R2SED4</accession>
<evidence type="ECO:0000256" key="7">
    <source>
        <dbReference type="ARBA" id="ARBA00023237"/>
    </source>
</evidence>
<feature type="domain" description="TonB-dependent receptor plug" evidence="12">
    <location>
        <begin position="56"/>
        <end position="160"/>
    </location>
</feature>
<dbReference type="Gene3D" id="2.40.170.20">
    <property type="entry name" value="TonB-dependent receptor, beta-barrel domain"/>
    <property type="match status" value="1"/>
</dbReference>
<feature type="chain" id="PRO_5006586937" description="TonB-dependent receptor" evidence="10">
    <location>
        <begin position="30"/>
        <end position="848"/>
    </location>
</feature>
<dbReference type="GO" id="GO:0009279">
    <property type="term" value="C:cell outer membrane"/>
    <property type="evidence" value="ECO:0007669"/>
    <property type="project" value="UniProtKB-SubCell"/>
</dbReference>
<keyword evidence="5 9" id="KW-0798">TonB box</keyword>